<keyword evidence="3" id="KW-0012">Acyltransferase</keyword>
<dbReference type="EMBL" id="QSAF01000003">
    <property type="protein sequence ID" value="RGW35664.1"/>
    <property type="molecule type" value="Genomic_DNA"/>
</dbReference>
<evidence type="ECO:0000313" key="18">
    <source>
        <dbReference type="Proteomes" id="UP000285305"/>
    </source>
</evidence>
<evidence type="ECO:0000313" key="7">
    <source>
        <dbReference type="EMBL" id="RHB33513.1"/>
    </source>
</evidence>
<comment type="caution">
    <text evidence="3">The sequence shown here is derived from an EMBL/GenBank/DDBJ whole genome shotgun (WGS) entry which is preliminary data.</text>
</comment>
<dbReference type="Proteomes" id="UP000285305">
    <property type="component" value="Unassembled WGS sequence"/>
</dbReference>
<protein>
    <submittedName>
        <fullName evidence="2">GNAT family N-acetyltransferase</fullName>
    </submittedName>
    <submittedName>
        <fullName evidence="3">Putative PAI 1-likeprotease synthase</fullName>
        <ecNumber evidence="3">2.3.1.-</ecNumber>
    </submittedName>
</protein>
<gene>
    <name evidence="3" type="primary">paiA</name>
    <name evidence="3" type="ORF">AA415_00154</name>
    <name evidence="9" type="ORF">DW668_12405</name>
    <name evidence="8" type="ORF">DW853_06705</name>
    <name evidence="7" type="ORF">DW889_00210</name>
    <name evidence="6" type="ORF">DWV77_03660</name>
    <name evidence="5" type="ORF">DWY58_12705</name>
    <name evidence="10" type="ORF">DWZ78_06615</name>
    <name evidence="4" type="ORF">DXC34_09615</name>
    <name evidence="2" type="ORF">F9962_11115</name>
</gene>
<dbReference type="Proteomes" id="UP000056419">
    <property type="component" value="Unassembled WGS sequence"/>
</dbReference>
<evidence type="ECO:0000313" key="9">
    <source>
        <dbReference type="EMBL" id="RHF73283.1"/>
    </source>
</evidence>
<evidence type="ECO:0000313" key="16">
    <source>
        <dbReference type="Proteomes" id="UP000284604"/>
    </source>
</evidence>
<reference evidence="12 13" key="3">
    <citation type="submission" date="2018-08" db="EMBL/GenBank/DDBJ databases">
        <title>A genome reference for cultivated species of the human gut microbiota.</title>
        <authorList>
            <person name="Zou Y."/>
            <person name="Xue W."/>
            <person name="Luo G."/>
        </authorList>
    </citation>
    <scope>NUCLEOTIDE SEQUENCE [LARGE SCALE GENOMIC DNA]</scope>
    <source>
        <strain evidence="6 17">AF12-7</strain>
        <strain evidence="5 15">AF25-6</strain>
        <strain evidence="10 16">AF35-20</strain>
        <strain evidence="9 14">AM25-16</strain>
        <strain evidence="8 18">AM36-9BH</strain>
        <strain evidence="7 13">AM40-34</strain>
        <strain evidence="4 12">TF03-6</strain>
    </source>
</reference>
<dbReference type="Proteomes" id="UP000440773">
    <property type="component" value="Unassembled WGS sequence"/>
</dbReference>
<evidence type="ECO:0000313" key="3">
    <source>
        <dbReference type="EMBL" id="KWR57620.1"/>
    </source>
</evidence>
<evidence type="ECO:0000313" key="8">
    <source>
        <dbReference type="EMBL" id="RHC30718.1"/>
    </source>
</evidence>
<dbReference type="PROSITE" id="PS51186">
    <property type="entry name" value="GNAT"/>
    <property type="match status" value="1"/>
</dbReference>
<dbReference type="EMBL" id="WCLP01000027">
    <property type="protein sequence ID" value="KAB5280873.1"/>
    <property type="molecule type" value="Genomic_DNA"/>
</dbReference>
<dbReference type="AlphaFoldDB" id="A0A108TCT8"/>
<dbReference type="GO" id="GO:0016747">
    <property type="term" value="F:acyltransferase activity, transferring groups other than amino-acyl groups"/>
    <property type="evidence" value="ECO:0007669"/>
    <property type="project" value="InterPro"/>
</dbReference>
<dbReference type="Pfam" id="PF13673">
    <property type="entry name" value="Acetyltransf_10"/>
    <property type="match status" value="1"/>
</dbReference>
<dbReference type="EMBL" id="QRHJ01000037">
    <property type="protein sequence ID" value="RHF73283.1"/>
    <property type="molecule type" value="Genomic_DNA"/>
</dbReference>
<evidence type="ECO:0000313" key="10">
    <source>
        <dbReference type="EMBL" id="RHM19606.1"/>
    </source>
</evidence>
<evidence type="ECO:0000313" key="12">
    <source>
        <dbReference type="Proteomes" id="UP000261223"/>
    </source>
</evidence>
<dbReference type="InterPro" id="IPR016181">
    <property type="entry name" value="Acyl_CoA_acyltransferase"/>
</dbReference>
<evidence type="ECO:0000259" key="1">
    <source>
        <dbReference type="PROSITE" id="PS51186"/>
    </source>
</evidence>
<evidence type="ECO:0000313" key="6">
    <source>
        <dbReference type="EMBL" id="RGW35664.1"/>
    </source>
</evidence>
<dbReference type="RefSeq" id="WP_060384982.1">
    <property type="nucleotide sequence ID" value="NZ_AP031449.1"/>
</dbReference>
<sequence length="167" mass="19651">MFTIRKATSADCGLIHKLAWQIFPETYKEILSKEQIEYMMEWMYSLESIRQQMEEEGHVYLIACEECEAAGYVSVQQQGKDLFHLQKIYVLPYYQGAHCGSFLFREAVKYIRDVHPAPCIMELNVNRNNKAVGFYEHMGMKKSREGDFPIGNGYYMNDYIMQLKIEE</sequence>
<dbReference type="Gene3D" id="3.40.630.30">
    <property type="match status" value="1"/>
</dbReference>
<evidence type="ECO:0000313" key="5">
    <source>
        <dbReference type="EMBL" id="RGR27002.1"/>
    </source>
</evidence>
<reference evidence="3" key="2">
    <citation type="submission" date="2016-01" db="EMBL/GenBank/DDBJ databases">
        <authorList>
            <person name="McClelland M."/>
            <person name="Jain A."/>
            <person name="Saraogi P."/>
            <person name="Mendelson R."/>
            <person name="Westerman R."/>
            <person name="SanMiguel P."/>
            <person name="Csonka L."/>
        </authorList>
    </citation>
    <scope>NUCLEOTIDE SEQUENCE</scope>
    <source>
        <strain evidence="3">CL09T03C01</strain>
    </source>
</reference>
<keyword evidence="11" id="KW-1185">Reference proteome</keyword>
<dbReference type="GO" id="GO:0006508">
    <property type="term" value="P:proteolysis"/>
    <property type="evidence" value="ECO:0007669"/>
    <property type="project" value="UniProtKB-KW"/>
</dbReference>
<dbReference type="EMBL" id="LRGC01000001">
    <property type="protein sequence ID" value="KWR57620.1"/>
    <property type="molecule type" value="Genomic_DNA"/>
</dbReference>
<dbReference type="EMBL" id="QSHQ01000009">
    <property type="protein sequence ID" value="RHC30718.1"/>
    <property type="molecule type" value="Genomic_DNA"/>
</dbReference>
<dbReference type="Proteomes" id="UP000283762">
    <property type="component" value="Unassembled WGS sequence"/>
</dbReference>
<name>A0A108TCT8_BACSE</name>
<dbReference type="Proteomes" id="UP000284604">
    <property type="component" value="Unassembled WGS sequence"/>
</dbReference>
<keyword evidence="3" id="KW-0645">Protease</keyword>
<evidence type="ECO:0000313" key="2">
    <source>
        <dbReference type="EMBL" id="KAB5280873.1"/>
    </source>
</evidence>
<dbReference type="CDD" id="cd04301">
    <property type="entry name" value="NAT_SF"/>
    <property type="match status" value="1"/>
</dbReference>
<dbReference type="EMBL" id="QRUB01000013">
    <property type="protein sequence ID" value="RGR27002.1"/>
    <property type="molecule type" value="Genomic_DNA"/>
</dbReference>
<reference evidence="3 11" key="1">
    <citation type="journal article" date="2016" name="BMC Genomics">
        <title>Type VI secretion systems of human gut Bacteroidales segregate into three genetic architectures, two of which are contained on mobile genetic elements.</title>
        <authorList>
            <person name="Coyne M.J."/>
            <person name="Roelofs K.G."/>
            <person name="Comstock L.E."/>
        </authorList>
    </citation>
    <scope>NUCLEOTIDE SEQUENCE [LARGE SCALE GENOMIC DNA]</scope>
    <source>
        <strain evidence="3 11">CL09T03C01</strain>
    </source>
</reference>
<dbReference type="EMBL" id="QRPN01000005">
    <property type="protein sequence ID" value="RHM19606.1"/>
    <property type="molecule type" value="Genomic_DNA"/>
</dbReference>
<keyword evidence="3" id="KW-0378">Hydrolase</keyword>
<organism evidence="3 11">
    <name type="scientific">Bacteroides stercoris</name>
    <dbReference type="NCBI Taxonomy" id="46506"/>
    <lineage>
        <taxon>Bacteria</taxon>
        <taxon>Pseudomonadati</taxon>
        <taxon>Bacteroidota</taxon>
        <taxon>Bacteroidia</taxon>
        <taxon>Bacteroidales</taxon>
        <taxon>Bacteroidaceae</taxon>
        <taxon>Bacteroides</taxon>
    </lineage>
</organism>
<dbReference type="STRING" id="46506.AA415_00154"/>
<accession>A0A108TCT8</accession>
<evidence type="ECO:0000313" key="15">
    <source>
        <dbReference type="Proteomes" id="UP000284161"/>
    </source>
</evidence>
<evidence type="ECO:0000313" key="11">
    <source>
        <dbReference type="Proteomes" id="UP000056419"/>
    </source>
</evidence>
<dbReference type="Proteomes" id="UP000261223">
    <property type="component" value="Unassembled WGS sequence"/>
</dbReference>
<dbReference type="EC" id="2.3.1.-" evidence="3"/>
<dbReference type="Proteomes" id="UP000284161">
    <property type="component" value="Unassembled WGS sequence"/>
</dbReference>
<evidence type="ECO:0000313" key="17">
    <source>
        <dbReference type="Proteomes" id="UP000285150"/>
    </source>
</evidence>
<dbReference type="Proteomes" id="UP000285150">
    <property type="component" value="Unassembled WGS sequence"/>
</dbReference>
<dbReference type="PATRIC" id="fig|46506.5.peg.168"/>
<feature type="domain" description="N-acetyltransferase" evidence="1">
    <location>
        <begin position="2"/>
        <end position="166"/>
    </location>
</feature>
<dbReference type="SUPFAM" id="SSF55729">
    <property type="entry name" value="Acyl-CoA N-acyltransferases (Nat)"/>
    <property type="match status" value="1"/>
</dbReference>
<evidence type="ECO:0000313" key="13">
    <source>
        <dbReference type="Proteomes" id="UP000283482"/>
    </source>
</evidence>
<keyword evidence="3" id="KW-0808">Transferase</keyword>
<proteinExistence type="predicted"/>
<dbReference type="InterPro" id="IPR000182">
    <property type="entry name" value="GNAT_dom"/>
</dbReference>
<dbReference type="EMBL" id="QSSV01000011">
    <property type="protein sequence ID" value="RGM12891.1"/>
    <property type="molecule type" value="Genomic_DNA"/>
</dbReference>
<dbReference type="Proteomes" id="UP000283482">
    <property type="component" value="Unassembled WGS sequence"/>
</dbReference>
<dbReference type="EMBL" id="QSGN01000001">
    <property type="protein sequence ID" value="RHB33513.1"/>
    <property type="molecule type" value="Genomic_DNA"/>
</dbReference>
<evidence type="ECO:0000313" key="4">
    <source>
        <dbReference type="EMBL" id="RGM12891.1"/>
    </source>
</evidence>
<evidence type="ECO:0000313" key="19">
    <source>
        <dbReference type="Proteomes" id="UP000440773"/>
    </source>
</evidence>
<evidence type="ECO:0000313" key="14">
    <source>
        <dbReference type="Proteomes" id="UP000283762"/>
    </source>
</evidence>
<dbReference type="GO" id="GO:0008233">
    <property type="term" value="F:peptidase activity"/>
    <property type="evidence" value="ECO:0007669"/>
    <property type="project" value="UniProtKB-KW"/>
</dbReference>
<reference evidence="2 19" key="4">
    <citation type="journal article" date="2019" name="Nat. Med.">
        <title>A library of human gut bacterial isolates paired with longitudinal multiomics data enables mechanistic microbiome research.</title>
        <authorList>
            <person name="Poyet M."/>
            <person name="Groussin M."/>
            <person name="Gibbons S.M."/>
            <person name="Avila-Pacheco J."/>
            <person name="Jiang X."/>
            <person name="Kearney S.M."/>
            <person name="Perrotta A.R."/>
            <person name="Berdy B."/>
            <person name="Zhao S."/>
            <person name="Lieberman T.D."/>
            <person name="Swanson P.K."/>
            <person name="Smith M."/>
            <person name="Roesemann S."/>
            <person name="Alexander J.E."/>
            <person name="Rich S.A."/>
            <person name="Livny J."/>
            <person name="Vlamakis H."/>
            <person name="Clish C."/>
            <person name="Bullock K."/>
            <person name="Deik A."/>
            <person name="Scott J."/>
            <person name="Pierce K.A."/>
            <person name="Xavier R.J."/>
            <person name="Alm E.J."/>
        </authorList>
    </citation>
    <scope>NUCLEOTIDE SEQUENCE [LARGE SCALE GENOMIC DNA]</scope>
    <source>
        <strain evidence="2 19">BIOML-A17</strain>
    </source>
</reference>